<gene>
    <name evidence="2" type="ORF">HELGO_WM14695</name>
</gene>
<name>A0A6S6S9A5_9BACT</name>
<reference evidence="2" key="1">
    <citation type="submission" date="2020-01" db="EMBL/GenBank/DDBJ databases">
        <authorList>
            <person name="Meier V. D."/>
            <person name="Meier V D."/>
        </authorList>
    </citation>
    <scope>NUCLEOTIDE SEQUENCE</scope>
    <source>
        <strain evidence="2">HLG_WM_MAG_06</strain>
    </source>
</reference>
<protein>
    <submittedName>
        <fullName evidence="2">Uncharacterized protein</fullName>
    </submittedName>
</protein>
<keyword evidence="1" id="KW-0472">Membrane</keyword>
<dbReference type="EMBL" id="CACVAP010000046">
    <property type="protein sequence ID" value="CAA6804963.1"/>
    <property type="molecule type" value="Genomic_DNA"/>
</dbReference>
<organism evidence="2">
    <name type="scientific">uncultured Sulfurovum sp</name>
    <dbReference type="NCBI Taxonomy" id="269237"/>
    <lineage>
        <taxon>Bacteria</taxon>
        <taxon>Pseudomonadati</taxon>
        <taxon>Campylobacterota</taxon>
        <taxon>Epsilonproteobacteria</taxon>
        <taxon>Campylobacterales</taxon>
        <taxon>Sulfurovaceae</taxon>
        <taxon>Sulfurovum</taxon>
        <taxon>environmental samples</taxon>
    </lineage>
</organism>
<sequence length="76" mass="9112">MKKWLSFNFSFFIMAIAIFSFAYSVYRADINQRNNICREAGFQILKELNQLQIVSDKERYGSVDKDRFNHLFSYLN</sequence>
<evidence type="ECO:0000313" key="2">
    <source>
        <dbReference type="EMBL" id="CAA6804963.1"/>
    </source>
</evidence>
<dbReference type="AlphaFoldDB" id="A0A6S6S9A5"/>
<proteinExistence type="predicted"/>
<feature type="transmembrane region" description="Helical" evidence="1">
    <location>
        <begin position="6"/>
        <end position="26"/>
    </location>
</feature>
<keyword evidence="1" id="KW-0812">Transmembrane</keyword>
<evidence type="ECO:0000256" key="1">
    <source>
        <dbReference type="SAM" id="Phobius"/>
    </source>
</evidence>
<accession>A0A6S6S9A5</accession>
<keyword evidence="1" id="KW-1133">Transmembrane helix</keyword>